<dbReference type="Proteomes" id="UP000199245">
    <property type="component" value="Unassembled WGS sequence"/>
</dbReference>
<dbReference type="GO" id="GO:0016491">
    <property type="term" value="F:oxidoreductase activity"/>
    <property type="evidence" value="ECO:0007669"/>
    <property type="project" value="UniProtKB-KW"/>
</dbReference>
<dbReference type="PANTHER" id="PTHR43673">
    <property type="entry name" value="NAD(P)H NITROREDUCTASE YDGI-RELATED"/>
    <property type="match status" value="1"/>
</dbReference>
<sequence>MTTAIAETAQTRNANEGLVMTNAVIETMLSRSATKYYDPEAVLTDEQITALVEIGTSAPTSFNFQNWRFVAVRSPEAKERLRPIAWNQAISYEAAVTFIIIGQLADASTVPAVFGPMVKAGYMPADQLPEAEKGARGIYDDNPQQQRDEAMRSATFGAAAIIYAARSMGWGSTPMIGFDPAAARKEYGLANNEIPVMLLAVGPMRDGNWPSKPRRPVLDVLSFR</sequence>
<evidence type="ECO:0000313" key="5">
    <source>
        <dbReference type="Proteomes" id="UP000199245"/>
    </source>
</evidence>
<proteinExistence type="inferred from homology"/>
<organism evidence="4 5">
    <name type="scientific">Bradyrhizobium brasilense</name>
    <dbReference type="NCBI Taxonomy" id="1419277"/>
    <lineage>
        <taxon>Bacteria</taxon>
        <taxon>Pseudomonadati</taxon>
        <taxon>Pseudomonadota</taxon>
        <taxon>Alphaproteobacteria</taxon>
        <taxon>Hyphomicrobiales</taxon>
        <taxon>Nitrobacteraceae</taxon>
        <taxon>Bradyrhizobium</taxon>
    </lineage>
</organism>
<evidence type="ECO:0000256" key="1">
    <source>
        <dbReference type="ARBA" id="ARBA00007118"/>
    </source>
</evidence>
<dbReference type="EMBL" id="FMZW01000007">
    <property type="protein sequence ID" value="SDD05839.1"/>
    <property type="molecule type" value="Genomic_DNA"/>
</dbReference>
<dbReference type="SUPFAM" id="SSF55469">
    <property type="entry name" value="FMN-dependent nitroreductase-like"/>
    <property type="match status" value="1"/>
</dbReference>
<evidence type="ECO:0000313" key="4">
    <source>
        <dbReference type="EMBL" id="SDD05839.1"/>
    </source>
</evidence>
<reference evidence="4 5" key="1">
    <citation type="submission" date="2016-10" db="EMBL/GenBank/DDBJ databases">
        <authorList>
            <person name="de Groot N.N."/>
        </authorList>
    </citation>
    <scope>NUCLEOTIDE SEQUENCE [LARGE SCALE GENOMIC DNA]</scope>
    <source>
        <strain evidence="4 5">R5</strain>
    </source>
</reference>
<evidence type="ECO:0000256" key="2">
    <source>
        <dbReference type="ARBA" id="ARBA00023002"/>
    </source>
</evidence>
<evidence type="ECO:0000259" key="3">
    <source>
        <dbReference type="Pfam" id="PF00881"/>
    </source>
</evidence>
<comment type="similarity">
    <text evidence="1">Belongs to the nitroreductase family.</text>
</comment>
<dbReference type="AlphaFoldDB" id="A0A1G6RMI1"/>
<dbReference type="Gene3D" id="3.40.109.10">
    <property type="entry name" value="NADH Oxidase"/>
    <property type="match status" value="1"/>
</dbReference>
<gene>
    <name evidence="4" type="ORF">SAMN05216337_100758</name>
</gene>
<name>A0A1G6RMI1_9BRAD</name>
<accession>A0A1G6RMI1</accession>
<dbReference type="RefSeq" id="WP_372482696.1">
    <property type="nucleotide sequence ID" value="NZ_FMZW01000007.1"/>
</dbReference>
<feature type="domain" description="Nitroreductase" evidence="3">
    <location>
        <begin position="30"/>
        <end position="202"/>
    </location>
</feature>
<keyword evidence="2" id="KW-0560">Oxidoreductase</keyword>
<protein>
    <submittedName>
        <fullName evidence="4">Nitroreductase</fullName>
    </submittedName>
</protein>
<dbReference type="InterPro" id="IPR000415">
    <property type="entry name" value="Nitroreductase-like"/>
</dbReference>
<dbReference type="Pfam" id="PF00881">
    <property type="entry name" value="Nitroreductase"/>
    <property type="match status" value="1"/>
</dbReference>
<dbReference type="InterPro" id="IPR029479">
    <property type="entry name" value="Nitroreductase"/>
</dbReference>